<comment type="caution">
    <text evidence="1">The sequence shown here is derived from an EMBL/GenBank/DDBJ whole genome shotgun (WGS) entry which is preliminary data.</text>
</comment>
<reference evidence="1 2" key="1">
    <citation type="journal article" date="2022" name="bioRxiv">
        <title>The genome of the oomycete Peronosclerospora sorghi, a cosmopolitan pathogen of maize and sorghum, is inflated with dispersed pseudogenes.</title>
        <authorList>
            <person name="Fletcher K."/>
            <person name="Martin F."/>
            <person name="Isakeit T."/>
            <person name="Cavanaugh K."/>
            <person name="Magill C."/>
            <person name="Michelmore R."/>
        </authorList>
    </citation>
    <scope>NUCLEOTIDE SEQUENCE [LARGE SCALE GENOMIC DNA]</scope>
    <source>
        <strain evidence="1">P6</strain>
    </source>
</reference>
<protein>
    <submittedName>
        <fullName evidence="1">Uncharacterized protein</fullName>
    </submittedName>
</protein>
<evidence type="ECO:0000313" key="1">
    <source>
        <dbReference type="EMBL" id="KAI9908668.1"/>
    </source>
</evidence>
<dbReference type="Proteomes" id="UP001163321">
    <property type="component" value="Chromosome 8"/>
</dbReference>
<dbReference type="EMBL" id="CM047587">
    <property type="protein sequence ID" value="KAI9908668.1"/>
    <property type="molecule type" value="Genomic_DNA"/>
</dbReference>
<keyword evidence="2" id="KW-1185">Reference proteome</keyword>
<proteinExistence type="predicted"/>
<evidence type="ECO:0000313" key="2">
    <source>
        <dbReference type="Proteomes" id="UP001163321"/>
    </source>
</evidence>
<sequence length="295" mass="32440">MAHDQSTRGLWDDKVIATKRLPREQVQVDESIGHENVGHVFAGVFNGGKVAIKTVRPDIQANDEKMRHLLTQVKLSVTLTHPHLVNLIGVAWTCVSDFCIVQEFMERGDLRSLLDIYKSQGRSSGFDRVKVQLARDICRALAYLHALSPPVVHGHLTSKHVLLTRGMEAKVANLSVSSTRGQPTLWMAPEVLRGETSSTDTDMFSFGVILSELDMLAPPYAQAKVQIRDATSRPLQDDAILDKVEKGSLRVVFSDAQPLALADLGRACVSLNPLMRPTASAALYKLETILAQEVA</sequence>
<name>A0ACC0VS50_9STRA</name>
<accession>A0ACC0VS50</accession>
<organism evidence="1 2">
    <name type="scientific">Peronosclerospora sorghi</name>
    <dbReference type="NCBI Taxonomy" id="230839"/>
    <lineage>
        <taxon>Eukaryota</taxon>
        <taxon>Sar</taxon>
        <taxon>Stramenopiles</taxon>
        <taxon>Oomycota</taxon>
        <taxon>Peronosporomycetes</taxon>
        <taxon>Peronosporales</taxon>
        <taxon>Peronosporaceae</taxon>
        <taxon>Peronosclerospora</taxon>
    </lineage>
</organism>
<gene>
    <name evidence="1" type="ORF">PsorP6_016476</name>
</gene>